<dbReference type="GO" id="GO:0005886">
    <property type="term" value="C:plasma membrane"/>
    <property type="evidence" value="ECO:0007669"/>
    <property type="project" value="UniProtKB-SubCell"/>
</dbReference>
<evidence type="ECO:0000256" key="3">
    <source>
        <dbReference type="ARBA" id="ARBA00022692"/>
    </source>
</evidence>
<dbReference type="RefSeq" id="WP_138016080.1">
    <property type="nucleotide sequence ID" value="NZ_SULI01000008.1"/>
</dbReference>
<comment type="caution">
    <text evidence="10">The sequence shown here is derived from an EMBL/GenBank/DDBJ whole genome shotgun (WGS) entry which is preliminary data.</text>
</comment>
<comment type="similarity">
    <text evidence="7">Belongs to the PpiD chaperone family.</text>
</comment>
<keyword evidence="6" id="KW-0143">Chaperone</keyword>
<evidence type="ECO:0000256" key="7">
    <source>
        <dbReference type="ARBA" id="ARBA00038408"/>
    </source>
</evidence>
<dbReference type="AlphaFoldDB" id="A0A4U7N5U9"/>
<dbReference type="SUPFAM" id="SSF109998">
    <property type="entry name" value="Triger factor/SurA peptide-binding domain-like"/>
    <property type="match status" value="1"/>
</dbReference>
<evidence type="ECO:0000256" key="1">
    <source>
        <dbReference type="ARBA" id="ARBA00004401"/>
    </source>
</evidence>
<accession>A0A4U7N5U9</accession>
<dbReference type="InterPro" id="IPR000297">
    <property type="entry name" value="PPIase_PpiC"/>
</dbReference>
<dbReference type="PANTHER" id="PTHR47529:SF1">
    <property type="entry name" value="PERIPLASMIC CHAPERONE PPID"/>
    <property type="match status" value="1"/>
</dbReference>
<keyword evidence="5 8" id="KW-0472">Membrane</keyword>
<keyword evidence="4 8" id="KW-1133">Transmembrane helix</keyword>
<evidence type="ECO:0000313" key="10">
    <source>
        <dbReference type="EMBL" id="TKZ20953.1"/>
    </source>
</evidence>
<keyword evidence="11" id="KW-1185">Reference proteome</keyword>
<proteinExistence type="inferred from homology"/>
<gene>
    <name evidence="10" type="ORF">FAP39_09080</name>
</gene>
<dbReference type="Pfam" id="PF13624">
    <property type="entry name" value="SurA_N_3"/>
    <property type="match status" value="1"/>
</dbReference>
<dbReference type="Gene3D" id="1.10.4030.10">
    <property type="entry name" value="Porin chaperone SurA, peptide-binding domain"/>
    <property type="match status" value="1"/>
</dbReference>
<feature type="domain" description="PpiC" evidence="9">
    <location>
        <begin position="243"/>
        <end position="361"/>
    </location>
</feature>
<dbReference type="SUPFAM" id="SSF54534">
    <property type="entry name" value="FKBP-like"/>
    <property type="match status" value="1"/>
</dbReference>
<evidence type="ECO:0000256" key="6">
    <source>
        <dbReference type="ARBA" id="ARBA00023186"/>
    </source>
</evidence>
<dbReference type="InterPro" id="IPR052029">
    <property type="entry name" value="PpiD_chaperone"/>
</dbReference>
<organism evidence="10 11">
    <name type="scientific">Shimia litoralis</name>
    <dbReference type="NCBI Taxonomy" id="420403"/>
    <lineage>
        <taxon>Bacteria</taxon>
        <taxon>Pseudomonadati</taxon>
        <taxon>Pseudomonadota</taxon>
        <taxon>Alphaproteobacteria</taxon>
        <taxon>Rhodobacterales</taxon>
        <taxon>Roseobacteraceae</taxon>
    </lineage>
</organism>
<dbReference type="Proteomes" id="UP000306575">
    <property type="component" value="Unassembled WGS sequence"/>
</dbReference>
<dbReference type="GO" id="GO:0003755">
    <property type="term" value="F:peptidyl-prolyl cis-trans isomerase activity"/>
    <property type="evidence" value="ECO:0007669"/>
    <property type="project" value="InterPro"/>
</dbReference>
<name>A0A4U7N5U9_9RHOB</name>
<evidence type="ECO:0000259" key="9">
    <source>
        <dbReference type="Pfam" id="PF13145"/>
    </source>
</evidence>
<feature type="transmembrane region" description="Helical" evidence="8">
    <location>
        <begin position="9"/>
        <end position="27"/>
    </location>
</feature>
<evidence type="ECO:0000256" key="5">
    <source>
        <dbReference type="ARBA" id="ARBA00023136"/>
    </source>
</evidence>
<evidence type="ECO:0000256" key="8">
    <source>
        <dbReference type="SAM" id="Phobius"/>
    </source>
</evidence>
<keyword evidence="10" id="KW-0413">Isomerase</keyword>
<dbReference type="OrthoDB" id="9768393at2"/>
<evidence type="ECO:0000256" key="2">
    <source>
        <dbReference type="ARBA" id="ARBA00022475"/>
    </source>
</evidence>
<keyword evidence="3 8" id="KW-0812">Transmembrane</keyword>
<reference evidence="10 11" key="1">
    <citation type="submission" date="2019-04" db="EMBL/GenBank/DDBJ databases">
        <title>Genome sequence of Pelagicola litoralis CL-ES2.</title>
        <authorList>
            <person name="Cao J."/>
        </authorList>
    </citation>
    <scope>NUCLEOTIDE SEQUENCE [LARGE SCALE GENOMIC DNA]</scope>
    <source>
        <strain evidence="10 11">CL-ES2</strain>
    </source>
</reference>
<evidence type="ECO:0000256" key="4">
    <source>
        <dbReference type="ARBA" id="ARBA00022989"/>
    </source>
</evidence>
<dbReference type="PANTHER" id="PTHR47529">
    <property type="entry name" value="PEPTIDYL-PROLYL CIS-TRANS ISOMERASE D"/>
    <property type="match status" value="1"/>
</dbReference>
<dbReference type="InterPro" id="IPR027304">
    <property type="entry name" value="Trigger_fact/SurA_dom_sf"/>
</dbReference>
<sequence length="613" mass="66408">MSKGSTSKTLVWILMAMLIFGLGGFGITNLSGTVRTVGSVGDKEIDITAYARALQQEQRAQQAQVGRPISFPEMQANGLDRAVLGQMVTSRAMDAETTRMGISIGDENLRKELLQIQAFQSPDGSFDRAAYRFAMQQAGLSEADFEDTIREDTVRTLLQASVISGVTLPSAFADTVLNYLGETRNFTWTRLQDANLAYPVATPTEADLKGYYDANIAEFSLPAARQLTYVWLSPDMLIDTLEIDEESLKALYEDRDLQYNRPEHRLVERLAFADTATAEAAKARLDSGDVTFEILVLERGLALADVDLGDVSQAELGQAGDTVFSAQSGMIVGPLDTDLGPALFRVNGILPEQITSYEDAKGVLREELAADRARRVIDTQIGDIDDLLAAGATLEEIAAETDMELGTVDWHAGSTAAIAGYETFQTVAAVVADTDFPQVGTLDDGGIFAVRLEAEIASRPAPFEDVRADVADKWTAAQTVARLQEMADTLVPQLSGDVDFTVFGLVANEETDMVRTGFVPEAPQGFMAQIFEMAQGDVDVIADDTSVWVVKLDAIGTPDLESEEAKGLHAAISQQNSSGLAQDIFDAYAREIQKLYPVTLNQQALNAVHAQMQ</sequence>
<evidence type="ECO:0000313" key="11">
    <source>
        <dbReference type="Proteomes" id="UP000306575"/>
    </source>
</evidence>
<keyword evidence="2" id="KW-1003">Cell membrane</keyword>
<protein>
    <submittedName>
        <fullName evidence="10">Peptidylprolyl isomerase</fullName>
    </submittedName>
</protein>
<comment type="subcellular location">
    <subcellularLocation>
        <location evidence="1">Cell membrane</location>
        <topology evidence="1">Single-pass type II membrane protein</topology>
    </subcellularLocation>
</comment>
<dbReference type="EMBL" id="SULI01000008">
    <property type="protein sequence ID" value="TKZ20953.1"/>
    <property type="molecule type" value="Genomic_DNA"/>
</dbReference>
<dbReference type="Pfam" id="PF13145">
    <property type="entry name" value="Rotamase_2"/>
    <property type="match status" value="1"/>
</dbReference>